<gene>
    <name evidence="1" type="ORF">DESPIG_01651</name>
</gene>
<organism evidence="1 2">
    <name type="scientific">Desulfovibrio piger ATCC 29098</name>
    <dbReference type="NCBI Taxonomy" id="411464"/>
    <lineage>
        <taxon>Bacteria</taxon>
        <taxon>Pseudomonadati</taxon>
        <taxon>Thermodesulfobacteriota</taxon>
        <taxon>Desulfovibrionia</taxon>
        <taxon>Desulfovibrionales</taxon>
        <taxon>Desulfovibrionaceae</taxon>
        <taxon>Desulfovibrio</taxon>
    </lineage>
</organism>
<dbReference type="EMBL" id="ABXU01000046">
    <property type="protein sequence ID" value="EEB33442.1"/>
    <property type="molecule type" value="Genomic_DNA"/>
</dbReference>
<dbReference type="AlphaFoldDB" id="B6WU93"/>
<protein>
    <recommendedName>
        <fullName evidence="3">Immunity protein 35 domain-containing protein</fullName>
    </recommendedName>
</protein>
<evidence type="ECO:0000313" key="2">
    <source>
        <dbReference type="Proteomes" id="UP000003676"/>
    </source>
</evidence>
<proteinExistence type="predicted"/>
<comment type="caution">
    <text evidence="1">The sequence shown here is derived from an EMBL/GenBank/DDBJ whole genome shotgun (WGS) entry which is preliminary data.</text>
</comment>
<dbReference type="OrthoDB" id="9857981at2"/>
<evidence type="ECO:0008006" key="3">
    <source>
        <dbReference type="Google" id="ProtNLM"/>
    </source>
</evidence>
<reference evidence="1 2" key="1">
    <citation type="submission" date="2008-10" db="EMBL/GenBank/DDBJ databases">
        <title>Draft genome sequence of Desulvovibrio piger (ATCC 29098).</title>
        <authorList>
            <person name="Sudarsanam P."/>
            <person name="Ley R."/>
            <person name="Guruge J."/>
            <person name="Turnbaugh P.J."/>
            <person name="Mahowald M."/>
            <person name="Liep D."/>
            <person name="Gordon J."/>
        </authorList>
    </citation>
    <scope>NUCLEOTIDE SEQUENCE [LARGE SCALE GENOMIC DNA]</scope>
    <source>
        <strain evidence="1 2">ATCC 29098</strain>
    </source>
</reference>
<evidence type="ECO:0000313" key="1">
    <source>
        <dbReference type="EMBL" id="EEB33442.1"/>
    </source>
</evidence>
<dbReference type="HOGENOM" id="CLU_2368304_0_0_7"/>
<dbReference type="RefSeq" id="WP_006006599.1">
    <property type="nucleotide sequence ID" value="NZ_DS996358.1"/>
</dbReference>
<accession>B6WU93</accession>
<sequence>MTETEAKDLVRQRLSQDIDADYPKLWVGNTFAETPDTFIIEGAVYSDKENRDDGYVLCAVHKASGKCGLVLPPPGPALERESFESFSWDGSWVIV</sequence>
<name>B6WU93_9BACT</name>
<reference evidence="1 2" key="2">
    <citation type="submission" date="2008-10" db="EMBL/GenBank/DDBJ databases">
        <authorList>
            <person name="Fulton L."/>
            <person name="Clifton S."/>
            <person name="Fulton B."/>
            <person name="Xu J."/>
            <person name="Minx P."/>
            <person name="Pepin K.H."/>
            <person name="Johnson M."/>
            <person name="Bhonagiri V."/>
            <person name="Nash W.E."/>
            <person name="Mardis E.R."/>
            <person name="Wilson R.K."/>
        </authorList>
    </citation>
    <scope>NUCLEOTIDE SEQUENCE [LARGE SCALE GENOMIC DNA]</scope>
    <source>
        <strain evidence="1 2">ATCC 29098</strain>
    </source>
</reference>
<dbReference type="Proteomes" id="UP000003676">
    <property type="component" value="Unassembled WGS sequence"/>
</dbReference>